<dbReference type="EMBL" id="CAXIEN010000020">
    <property type="protein sequence ID" value="CAL1265863.1"/>
    <property type="molecule type" value="Genomic_DNA"/>
</dbReference>
<dbReference type="Pfam" id="PF13613">
    <property type="entry name" value="HTH_Tnp_4"/>
    <property type="match status" value="1"/>
</dbReference>
<reference evidence="2 3" key="1">
    <citation type="submission" date="2024-04" db="EMBL/GenBank/DDBJ databases">
        <authorList>
            <person name="Rising A."/>
            <person name="Reimegard J."/>
            <person name="Sonavane S."/>
            <person name="Akerstrom W."/>
            <person name="Nylinder S."/>
            <person name="Hedman E."/>
            <person name="Kallberg Y."/>
        </authorList>
    </citation>
    <scope>NUCLEOTIDE SEQUENCE [LARGE SCALE GENOMIC DNA]</scope>
</reference>
<dbReference type="Proteomes" id="UP001497382">
    <property type="component" value="Unassembled WGS sequence"/>
</dbReference>
<comment type="caution">
    <text evidence="2">The sequence shown here is derived from an EMBL/GenBank/DDBJ whole genome shotgun (WGS) entry which is preliminary data.</text>
</comment>
<dbReference type="PANTHER" id="PTHR22930">
    <property type="match status" value="1"/>
</dbReference>
<proteinExistence type="predicted"/>
<organism evidence="2 3">
    <name type="scientific">Larinioides sclopetarius</name>
    <dbReference type="NCBI Taxonomy" id="280406"/>
    <lineage>
        <taxon>Eukaryota</taxon>
        <taxon>Metazoa</taxon>
        <taxon>Ecdysozoa</taxon>
        <taxon>Arthropoda</taxon>
        <taxon>Chelicerata</taxon>
        <taxon>Arachnida</taxon>
        <taxon>Araneae</taxon>
        <taxon>Araneomorphae</taxon>
        <taxon>Entelegynae</taxon>
        <taxon>Araneoidea</taxon>
        <taxon>Araneidae</taxon>
        <taxon>Larinioides</taxon>
    </lineage>
</organism>
<protein>
    <recommendedName>
        <fullName evidence="1">Transposase Helix-turn-helix domain-containing protein</fullName>
    </recommendedName>
</protein>
<dbReference type="PANTHER" id="PTHR22930:SF269">
    <property type="entry name" value="NUCLEASE HARBI1-LIKE PROTEIN"/>
    <property type="match status" value="1"/>
</dbReference>
<sequence>MAPMYNKLRLLYLLYLRRKKREIKRRFWVHDIIKARYIEGEFYTLFKKLQKDPEKFFNYFRMSEKTFNYVLSNICSAIQKKDTHFRLCIPPKEMLAITLRYLATGRSFTDLSYSYRVGVTTISRIVKTTCIHIWRIMQTKHFPAATQGNWLDIAKNFEKYAHFPRCLGAIDGKHVRVVNFPHEG</sequence>
<accession>A0AAV1Z2T9</accession>
<evidence type="ECO:0000313" key="2">
    <source>
        <dbReference type="EMBL" id="CAL1265863.1"/>
    </source>
</evidence>
<gene>
    <name evidence="2" type="ORF">LARSCL_LOCUS2788</name>
</gene>
<keyword evidence="3" id="KW-1185">Reference proteome</keyword>
<dbReference type="InterPro" id="IPR045249">
    <property type="entry name" value="HARBI1-like"/>
</dbReference>
<evidence type="ECO:0000313" key="3">
    <source>
        <dbReference type="Proteomes" id="UP001497382"/>
    </source>
</evidence>
<feature type="non-terminal residue" evidence="2">
    <location>
        <position position="184"/>
    </location>
</feature>
<evidence type="ECO:0000259" key="1">
    <source>
        <dbReference type="Pfam" id="PF13613"/>
    </source>
</evidence>
<dbReference type="AlphaFoldDB" id="A0AAV1Z2T9"/>
<name>A0AAV1Z2T9_9ARAC</name>
<feature type="domain" description="Transposase Helix-turn-helix" evidence="1">
    <location>
        <begin position="89"/>
        <end position="128"/>
    </location>
</feature>
<dbReference type="InterPro" id="IPR027805">
    <property type="entry name" value="Transposase_HTH_dom"/>
</dbReference>